<accession>A0A5B9MNF5</accession>
<dbReference type="Pfam" id="PF07618">
    <property type="entry name" value="DUF1580"/>
    <property type="match status" value="1"/>
</dbReference>
<proteinExistence type="predicted"/>
<gene>
    <name evidence="2" type="ORF">Mal15_56780</name>
</gene>
<name>A0A5B9MNF5_9BACT</name>
<evidence type="ECO:0000313" key="2">
    <source>
        <dbReference type="EMBL" id="QEG01601.1"/>
    </source>
</evidence>
<evidence type="ECO:0000313" key="3">
    <source>
        <dbReference type="Proteomes" id="UP000321353"/>
    </source>
</evidence>
<protein>
    <submittedName>
        <fullName evidence="2">Uncharacterized protein</fullName>
    </submittedName>
</protein>
<reference evidence="2 3" key="1">
    <citation type="submission" date="2019-02" db="EMBL/GenBank/DDBJ databases">
        <title>Planctomycetal bacteria perform biofilm scaping via a novel small molecule.</title>
        <authorList>
            <person name="Jeske O."/>
            <person name="Boedeker C."/>
            <person name="Wiegand S."/>
            <person name="Breitling P."/>
            <person name="Kallscheuer N."/>
            <person name="Jogler M."/>
            <person name="Rohde M."/>
            <person name="Petersen J."/>
            <person name="Medema M.H."/>
            <person name="Surup F."/>
            <person name="Jogler C."/>
        </authorList>
    </citation>
    <scope>NUCLEOTIDE SEQUENCE [LARGE SCALE GENOMIC DNA]</scope>
    <source>
        <strain evidence="2 3">Mal15</strain>
    </source>
</reference>
<feature type="compositionally biased region" description="Basic and acidic residues" evidence="1">
    <location>
        <begin position="80"/>
        <end position="89"/>
    </location>
</feature>
<dbReference type="InterPro" id="IPR011474">
    <property type="entry name" value="DUF1580"/>
</dbReference>
<evidence type="ECO:0000256" key="1">
    <source>
        <dbReference type="SAM" id="MobiDB-lite"/>
    </source>
</evidence>
<sequence length="104" mass="11914">MNVQKDDEYLPIAVAFEKETGYRPADCTAWRWAKKGCGGVKLETRMFGGHRKTTRRFVRQFIAERTAKAEGDGSAIQNTPRREVTRRDKEIARANAQLDRELGK</sequence>
<organism evidence="2 3">
    <name type="scientific">Stieleria maiorica</name>
    <dbReference type="NCBI Taxonomy" id="2795974"/>
    <lineage>
        <taxon>Bacteria</taxon>
        <taxon>Pseudomonadati</taxon>
        <taxon>Planctomycetota</taxon>
        <taxon>Planctomycetia</taxon>
        <taxon>Pirellulales</taxon>
        <taxon>Pirellulaceae</taxon>
        <taxon>Stieleria</taxon>
    </lineage>
</organism>
<keyword evidence="3" id="KW-1185">Reference proteome</keyword>
<dbReference type="RefSeq" id="WP_147870660.1">
    <property type="nucleotide sequence ID" value="NZ_CP036264.1"/>
</dbReference>
<dbReference type="AlphaFoldDB" id="A0A5B9MNF5"/>
<dbReference type="Proteomes" id="UP000321353">
    <property type="component" value="Chromosome"/>
</dbReference>
<dbReference type="EMBL" id="CP036264">
    <property type="protein sequence ID" value="QEG01601.1"/>
    <property type="molecule type" value="Genomic_DNA"/>
</dbReference>
<feature type="region of interest" description="Disordered" evidence="1">
    <location>
        <begin position="68"/>
        <end position="89"/>
    </location>
</feature>
<dbReference type="KEGG" id="smam:Mal15_56780"/>